<protein>
    <submittedName>
        <fullName evidence="2">GNAT family N-acetyltransferase</fullName>
    </submittedName>
</protein>
<organism evidence="2 3">
    <name type="scientific">Eisenbergiella massiliensis</name>
    <dbReference type="NCBI Taxonomy" id="1720294"/>
    <lineage>
        <taxon>Bacteria</taxon>
        <taxon>Bacillati</taxon>
        <taxon>Bacillota</taxon>
        <taxon>Clostridia</taxon>
        <taxon>Lachnospirales</taxon>
        <taxon>Lachnospiraceae</taxon>
        <taxon>Eisenbergiella</taxon>
    </lineage>
</organism>
<keyword evidence="2" id="KW-0808">Transferase</keyword>
<gene>
    <name evidence="2" type="ORF">DXC51_02735</name>
</gene>
<dbReference type="GeneID" id="97985827"/>
<dbReference type="Pfam" id="PF00583">
    <property type="entry name" value="Acetyltransf_1"/>
    <property type="match status" value="1"/>
</dbReference>
<reference evidence="2" key="1">
    <citation type="submission" date="2018-08" db="EMBL/GenBank/DDBJ databases">
        <title>A genome reference for cultivated species of the human gut microbiota.</title>
        <authorList>
            <person name="Zou Y."/>
            <person name="Xue W."/>
            <person name="Luo G."/>
        </authorList>
    </citation>
    <scope>NUCLEOTIDE SEQUENCE [LARGE SCALE GENOMIC DNA]</scope>
    <source>
        <strain evidence="2">TF05-5AC</strain>
    </source>
</reference>
<dbReference type="SUPFAM" id="SSF55729">
    <property type="entry name" value="Acyl-CoA N-acyltransferases (Nat)"/>
    <property type="match status" value="1"/>
</dbReference>
<sequence>MIITDFRYEHIPEAEALALSCYDEERREVPALPEIHSVPALKDFADNHMGAAALENGRLVGFLCSVAPFDNVFRSTDVKGVFSPMLANAAILENRAAIYAALYQYAALKWVQAGAYSHAVCLYAHDEAALGQFFRYGFGLRCVDSIRTMQRLDTMQQLDTMRRMDGQRLLKSGSAHEGKTGMSSLGGFVFTELKPEEYCQIYPLESMLNSHYRKSPFFMNRRLESCEEFCEECVRNKDRCFAAFQKGEPCAYLKLSDTGETFITQASDYIHITGAFCLPEYRGRGLYQNLLDYAVDILEKEGYTRLGVDFESINPTADRFWSKYFTAYTQGVVRRIDERIGQVIIPE</sequence>
<dbReference type="RefSeq" id="WP_117543638.1">
    <property type="nucleotide sequence ID" value="NZ_JBKUNB010000003.1"/>
</dbReference>
<evidence type="ECO:0000259" key="1">
    <source>
        <dbReference type="PROSITE" id="PS51186"/>
    </source>
</evidence>
<evidence type="ECO:0000313" key="2">
    <source>
        <dbReference type="EMBL" id="RGE64012.1"/>
    </source>
</evidence>
<dbReference type="AlphaFoldDB" id="A0A3E3IAF3"/>
<dbReference type="GO" id="GO:0016747">
    <property type="term" value="F:acyltransferase activity, transferring groups other than amino-acyl groups"/>
    <property type="evidence" value="ECO:0007669"/>
    <property type="project" value="InterPro"/>
</dbReference>
<accession>A0A3E3IAF3</accession>
<dbReference type="Gene3D" id="3.40.630.30">
    <property type="match status" value="1"/>
</dbReference>
<keyword evidence="3" id="KW-1185">Reference proteome</keyword>
<dbReference type="Proteomes" id="UP000260812">
    <property type="component" value="Unassembled WGS sequence"/>
</dbReference>
<evidence type="ECO:0000313" key="3">
    <source>
        <dbReference type="Proteomes" id="UP000260812"/>
    </source>
</evidence>
<name>A0A3E3IAF3_9FIRM</name>
<dbReference type="InterPro" id="IPR016181">
    <property type="entry name" value="Acyl_CoA_acyltransferase"/>
</dbReference>
<dbReference type="CDD" id="cd04301">
    <property type="entry name" value="NAT_SF"/>
    <property type="match status" value="1"/>
</dbReference>
<dbReference type="PROSITE" id="PS51186">
    <property type="entry name" value="GNAT"/>
    <property type="match status" value="1"/>
</dbReference>
<proteinExistence type="predicted"/>
<dbReference type="EMBL" id="QVLV01000002">
    <property type="protein sequence ID" value="RGE64012.1"/>
    <property type="molecule type" value="Genomic_DNA"/>
</dbReference>
<comment type="caution">
    <text evidence="2">The sequence shown here is derived from an EMBL/GenBank/DDBJ whole genome shotgun (WGS) entry which is preliminary data.</text>
</comment>
<dbReference type="InterPro" id="IPR000182">
    <property type="entry name" value="GNAT_dom"/>
</dbReference>
<feature type="domain" description="N-acetyltransferase" evidence="1">
    <location>
        <begin position="188"/>
        <end position="347"/>
    </location>
</feature>